<dbReference type="PATRIC" id="fig|1423760.3.peg.1284"/>
<gene>
    <name evidence="1" type="ORF">FC43_GL001215</name>
</gene>
<proteinExistence type="predicted"/>
<protein>
    <submittedName>
        <fullName evidence="1">Uncharacterized protein</fullName>
    </submittedName>
</protein>
<dbReference type="EMBL" id="AZFK01000025">
    <property type="protein sequence ID" value="KRL90875.1"/>
    <property type="molecule type" value="Genomic_DNA"/>
</dbReference>
<name>A0A0R1UMN8_9LACO</name>
<dbReference type="AlphaFoldDB" id="A0A0R1UMN8"/>
<comment type="caution">
    <text evidence="1">The sequence shown here is derived from an EMBL/GenBank/DDBJ whole genome shotgun (WGS) entry which is preliminary data.</text>
</comment>
<reference evidence="1 2" key="1">
    <citation type="journal article" date="2015" name="Genome Announc.">
        <title>Expanding the biotechnology potential of lactobacilli through comparative genomics of 213 strains and associated genera.</title>
        <authorList>
            <person name="Sun Z."/>
            <person name="Harris H.M."/>
            <person name="McCann A."/>
            <person name="Guo C."/>
            <person name="Argimon S."/>
            <person name="Zhang W."/>
            <person name="Yang X."/>
            <person name="Jeffery I.B."/>
            <person name="Cooney J.C."/>
            <person name="Kagawa T.F."/>
            <person name="Liu W."/>
            <person name="Song Y."/>
            <person name="Salvetti E."/>
            <person name="Wrobel A."/>
            <person name="Rasinkangas P."/>
            <person name="Parkhill J."/>
            <person name="Rea M.C."/>
            <person name="O'Sullivan O."/>
            <person name="Ritari J."/>
            <person name="Douillard F.P."/>
            <person name="Paul Ross R."/>
            <person name="Yang R."/>
            <person name="Briner A.E."/>
            <person name="Felis G.E."/>
            <person name="de Vos W.M."/>
            <person name="Barrangou R."/>
            <person name="Klaenhammer T.R."/>
            <person name="Caufield P.W."/>
            <person name="Cui Y."/>
            <person name="Zhang H."/>
            <person name="O'Toole P.W."/>
        </authorList>
    </citation>
    <scope>NUCLEOTIDE SEQUENCE [LARGE SCALE GENOMIC DNA]</scope>
    <source>
        <strain evidence="1 2">DSM 15946</strain>
    </source>
</reference>
<dbReference type="Proteomes" id="UP000050816">
    <property type="component" value="Unassembled WGS sequence"/>
</dbReference>
<organism evidence="1 2">
    <name type="scientific">Limosilactobacillus ingluviei DSM 15946</name>
    <dbReference type="NCBI Taxonomy" id="1423760"/>
    <lineage>
        <taxon>Bacteria</taxon>
        <taxon>Bacillati</taxon>
        <taxon>Bacillota</taxon>
        <taxon>Bacilli</taxon>
        <taxon>Lactobacillales</taxon>
        <taxon>Lactobacillaceae</taxon>
        <taxon>Limosilactobacillus</taxon>
    </lineage>
</organism>
<evidence type="ECO:0000313" key="2">
    <source>
        <dbReference type="Proteomes" id="UP000050816"/>
    </source>
</evidence>
<sequence>MSSTPRKEAQTLGHTNFACSLTPDQMADLELQTAIQQVPVKQLRTPKELADFFNGED</sequence>
<accession>A0A0R1UMN8</accession>
<evidence type="ECO:0000313" key="1">
    <source>
        <dbReference type="EMBL" id="KRL90875.1"/>
    </source>
</evidence>